<feature type="transmembrane region" description="Helical" evidence="1">
    <location>
        <begin position="27"/>
        <end position="45"/>
    </location>
</feature>
<accession>A0A382VWP8</accession>
<gene>
    <name evidence="3" type="ORF">METZ01_LOCUS403787</name>
</gene>
<proteinExistence type="predicted"/>
<evidence type="ECO:0000256" key="1">
    <source>
        <dbReference type="SAM" id="Phobius"/>
    </source>
</evidence>
<protein>
    <recommendedName>
        <fullName evidence="2">Ancillary SecYEG translocon subunit/Cell division coordinator CpoB TPR domain-containing protein</fullName>
    </recommendedName>
</protein>
<keyword evidence="1" id="KW-0472">Membrane</keyword>
<feature type="domain" description="Ancillary SecYEG translocon subunit/Cell division coordinator CpoB TPR" evidence="2">
    <location>
        <begin position="21"/>
        <end position="111"/>
    </location>
</feature>
<dbReference type="AlphaFoldDB" id="A0A382VWP8"/>
<dbReference type="EMBL" id="UINC01155210">
    <property type="protein sequence ID" value="SVD50933.1"/>
    <property type="molecule type" value="Genomic_DNA"/>
</dbReference>
<reference evidence="3" key="1">
    <citation type="submission" date="2018-05" db="EMBL/GenBank/DDBJ databases">
        <authorList>
            <person name="Lanie J.A."/>
            <person name="Ng W.-L."/>
            <person name="Kazmierczak K.M."/>
            <person name="Andrzejewski T.M."/>
            <person name="Davidsen T.M."/>
            <person name="Wayne K.J."/>
            <person name="Tettelin H."/>
            <person name="Glass J.I."/>
            <person name="Rusch D."/>
            <person name="Podicherti R."/>
            <person name="Tsui H.-C.T."/>
            <person name="Winkler M.E."/>
        </authorList>
    </citation>
    <scope>NUCLEOTIDE SEQUENCE</scope>
</reference>
<keyword evidence="1" id="KW-1133">Transmembrane helix</keyword>
<evidence type="ECO:0000313" key="3">
    <source>
        <dbReference type="EMBL" id="SVD50933.1"/>
    </source>
</evidence>
<dbReference type="InterPro" id="IPR018704">
    <property type="entry name" value="SecYEG/CpoB_TPR"/>
</dbReference>
<organism evidence="3">
    <name type="scientific">marine metagenome</name>
    <dbReference type="NCBI Taxonomy" id="408172"/>
    <lineage>
        <taxon>unclassified sequences</taxon>
        <taxon>metagenomes</taxon>
        <taxon>ecological metagenomes</taxon>
    </lineage>
</organism>
<dbReference type="Pfam" id="PF09976">
    <property type="entry name" value="TPR_21"/>
    <property type="match status" value="1"/>
</dbReference>
<sequence>MGDIFNEVNEDVRREQLIGLWRRYGRYLLATLTAIIIGTAAHGVWTHFKNQRMIADGGLFSAAVELSQLGQYEIAAQKFTDLASDSGSGYSQLAKLQKAATFLKTEDYATA</sequence>
<evidence type="ECO:0000259" key="2">
    <source>
        <dbReference type="Pfam" id="PF09976"/>
    </source>
</evidence>
<keyword evidence="1" id="KW-0812">Transmembrane</keyword>
<feature type="non-terminal residue" evidence="3">
    <location>
        <position position="111"/>
    </location>
</feature>
<name>A0A382VWP8_9ZZZZ</name>